<keyword evidence="4 5" id="KW-0472">Membrane</keyword>
<gene>
    <name evidence="7" type="ORF">GCM10007100_32550</name>
</gene>
<protein>
    <recommendedName>
        <fullName evidence="6">Translocation and assembly module TamB C-terminal domain-containing protein</fullName>
    </recommendedName>
</protein>
<evidence type="ECO:0000259" key="6">
    <source>
        <dbReference type="Pfam" id="PF04357"/>
    </source>
</evidence>
<proteinExistence type="predicted"/>
<dbReference type="PANTHER" id="PTHR36985:SF1">
    <property type="entry name" value="TRANSLOCATION AND ASSEMBLY MODULE SUBUNIT TAMB"/>
    <property type="match status" value="1"/>
</dbReference>
<keyword evidence="8" id="KW-1185">Reference proteome</keyword>
<dbReference type="GO" id="GO:0005886">
    <property type="term" value="C:plasma membrane"/>
    <property type="evidence" value="ECO:0007669"/>
    <property type="project" value="InterPro"/>
</dbReference>
<comment type="subcellular location">
    <subcellularLocation>
        <location evidence="1">Membrane</location>
        <topology evidence="1">Single-pass membrane protein</topology>
    </subcellularLocation>
</comment>
<dbReference type="RefSeq" id="WP_189572287.1">
    <property type="nucleotide sequence ID" value="NZ_BMXI01000015.1"/>
</dbReference>
<feature type="domain" description="Translocation and assembly module TamB C-terminal" evidence="6">
    <location>
        <begin position="844"/>
        <end position="1100"/>
    </location>
</feature>
<dbReference type="Proteomes" id="UP000644507">
    <property type="component" value="Unassembled WGS sequence"/>
</dbReference>
<evidence type="ECO:0000313" key="7">
    <source>
        <dbReference type="EMBL" id="GHC62588.1"/>
    </source>
</evidence>
<dbReference type="Pfam" id="PF04357">
    <property type="entry name" value="TamB"/>
    <property type="match status" value="1"/>
</dbReference>
<accession>A0A918WPP7</accession>
<keyword evidence="3 5" id="KW-1133">Transmembrane helix</keyword>
<evidence type="ECO:0000313" key="8">
    <source>
        <dbReference type="Proteomes" id="UP000644507"/>
    </source>
</evidence>
<dbReference type="AlphaFoldDB" id="A0A918WPP7"/>
<dbReference type="GO" id="GO:0009306">
    <property type="term" value="P:protein secretion"/>
    <property type="evidence" value="ECO:0007669"/>
    <property type="project" value="InterPro"/>
</dbReference>
<dbReference type="InterPro" id="IPR007452">
    <property type="entry name" value="TamB_C"/>
</dbReference>
<reference evidence="7" key="1">
    <citation type="journal article" date="2014" name="Int. J. Syst. Evol. Microbiol.">
        <title>Complete genome sequence of Corynebacterium casei LMG S-19264T (=DSM 44701T), isolated from a smear-ripened cheese.</title>
        <authorList>
            <consortium name="US DOE Joint Genome Institute (JGI-PGF)"/>
            <person name="Walter F."/>
            <person name="Albersmeier A."/>
            <person name="Kalinowski J."/>
            <person name="Ruckert C."/>
        </authorList>
    </citation>
    <scope>NUCLEOTIDE SEQUENCE</scope>
    <source>
        <strain evidence="7">KCTC 12988</strain>
    </source>
</reference>
<evidence type="ECO:0000256" key="2">
    <source>
        <dbReference type="ARBA" id="ARBA00022692"/>
    </source>
</evidence>
<name>A0A918WPP7_9BACT</name>
<evidence type="ECO:0000256" key="1">
    <source>
        <dbReference type="ARBA" id="ARBA00004167"/>
    </source>
</evidence>
<comment type="caution">
    <text evidence="7">The sequence shown here is derived from an EMBL/GenBank/DDBJ whole genome shotgun (WGS) entry which is preliminary data.</text>
</comment>
<dbReference type="EMBL" id="BMXI01000015">
    <property type="protein sequence ID" value="GHC62588.1"/>
    <property type="molecule type" value="Genomic_DNA"/>
</dbReference>
<feature type="transmembrane region" description="Helical" evidence="5">
    <location>
        <begin position="23"/>
        <end position="44"/>
    </location>
</feature>
<organism evidence="7 8">
    <name type="scientific">Roseibacillus persicicus</name>
    <dbReference type="NCBI Taxonomy" id="454148"/>
    <lineage>
        <taxon>Bacteria</taxon>
        <taxon>Pseudomonadati</taxon>
        <taxon>Verrucomicrobiota</taxon>
        <taxon>Verrucomicrobiia</taxon>
        <taxon>Verrucomicrobiales</taxon>
        <taxon>Verrucomicrobiaceae</taxon>
        <taxon>Roseibacillus</taxon>
    </lineage>
</organism>
<evidence type="ECO:0000256" key="4">
    <source>
        <dbReference type="ARBA" id="ARBA00023136"/>
    </source>
</evidence>
<dbReference type="PANTHER" id="PTHR36985">
    <property type="entry name" value="TRANSLOCATION AND ASSEMBLY MODULE SUBUNIT TAMB"/>
    <property type="match status" value="1"/>
</dbReference>
<evidence type="ECO:0000256" key="3">
    <source>
        <dbReference type="ARBA" id="ARBA00022989"/>
    </source>
</evidence>
<evidence type="ECO:0000256" key="5">
    <source>
        <dbReference type="SAM" id="Phobius"/>
    </source>
</evidence>
<keyword evidence="2 5" id="KW-0812">Transmembrane</keyword>
<reference evidence="7" key="2">
    <citation type="submission" date="2020-09" db="EMBL/GenBank/DDBJ databases">
        <authorList>
            <person name="Sun Q."/>
            <person name="Kim S."/>
        </authorList>
    </citation>
    <scope>NUCLEOTIDE SEQUENCE</scope>
    <source>
        <strain evidence="7">KCTC 12988</strain>
    </source>
</reference>
<sequence>MPEEELEKNESPPDKKKGCSGCLARLGVLGLVGLLVLGGTLVWLNGPGFRWLAQKYGPDLLAKSGFEGDFEISGSLWKGPNIDSINLSSETSPLKTLSATNLKLRYNPLELKDLKIESLVADSLTIDLDLSQSSSEPKKEKEPSNSSLGDLLAKYRPAATHPEIRIGELNLHVHKAEQNFYRLEKASLAHASGDSRFVLEPGTVTDFEDKTFQPGTAEIVWNEDNFSLSDIPLAAEVAVPNLVLEVDPLFVDGRLAAFNSAIDLQTDLRSQVTATLADQALDLAPFLEMAPAAEGIEGRLTDLKVTASALDQTFDQWALDLTLTLDGNRYQERAVPPTKLTIEKSGLTIDTAVRFELPKQPQLLQVTTTLAPETAESPAEAWKNSSSDITTELASLASFLEGIAPPLNLPTPPDGWPEGEALLLGTVSLKDGEPAASKLSLSFNRLDWAEAQFRKGELVVNYIDADSDIKADLLIEQSEDSILSSRASFNPKSQSYEATFTAKDFKADTLQPFIRLSVGDFPLAGTISLDWQGNGSLPDIESHRGRLNLEQTRIAIDQQTPILVGLNANYEGISSVHLSRLEVQQQDQRLFTEAHWDGKRVEIPKLSVIKGEQQLVTGKVSVPFSLDLDFANYFTLEEKWSVELNADRLNIPATGELLALPIPDGLQGILTLDVSVAGSPAQPSMAGKILLERFTLEKVSQLPATDARLAWASAGQSLTLDGTIEPEGRNAIAVNGSTGFYPKKWAENPKAFLDESFNFRASAPNVQLAPFADLSPAITSLEGTLAIEANAAGTFRTPNITGNLDLDLPKARFDIDRLRRVRQTKLKLRFAENVVRIDPFSTSVDGGLFDLTGTVDLKDTSDPIFDLRLSADKALAWRDDNINARLDAALKLSGPLSKARLSGELGVVESLFYKDIELLPLNVPVSMPKAPKLPSVSKKPKATGNKNALPIPDPFGSWTIDLRARTIDPFLVRGNLTDGRVVGELTATGVLANPQLNGELVVEELSAALPFSTLTIKGGRATFSPKNGFIPALDIRAQSRIPPYNVDLFVSGVATKPTINFSSNPPLPESEVITLLATGTTTSGLEDPDAARGKAFQLLIEQIRRAPPGSPLHPLAKFAEPLKDVEIQVAGADPFTGKRRNSVTIPVPESDRWFVTAAVDSESNTRGLVMYILRFD</sequence>